<keyword evidence="1" id="KW-0479">Metal-binding</keyword>
<reference evidence="5" key="1">
    <citation type="submission" date="2022-10" db="EMBL/GenBank/DDBJ databases">
        <authorList>
            <person name="Chen Y."/>
            <person name="Dougan E. K."/>
            <person name="Chan C."/>
            <person name="Rhodes N."/>
            <person name="Thang M."/>
        </authorList>
    </citation>
    <scope>NUCLEOTIDE SEQUENCE</scope>
</reference>
<comment type="caution">
    <text evidence="5">The sequence shown here is derived from an EMBL/GenBank/DDBJ whole genome shotgun (WGS) entry which is preliminary data.</text>
</comment>
<dbReference type="OrthoDB" id="407973at2759"/>
<evidence type="ECO:0000313" key="7">
    <source>
        <dbReference type="EMBL" id="CAL4782607.1"/>
    </source>
</evidence>
<organism evidence="5">
    <name type="scientific">Cladocopium goreaui</name>
    <dbReference type="NCBI Taxonomy" id="2562237"/>
    <lineage>
        <taxon>Eukaryota</taxon>
        <taxon>Sar</taxon>
        <taxon>Alveolata</taxon>
        <taxon>Dinophyceae</taxon>
        <taxon>Suessiales</taxon>
        <taxon>Symbiodiniaceae</taxon>
        <taxon>Cladocopium</taxon>
    </lineage>
</organism>
<reference evidence="6" key="2">
    <citation type="submission" date="2024-04" db="EMBL/GenBank/DDBJ databases">
        <authorList>
            <person name="Chen Y."/>
            <person name="Shah S."/>
            <person name="Dougan E. K."/>
            <person name="Thang M."/>
            <person name="Chan C."/>
        </authorList>
    </citation>
    <scope>NUCLEOTIDE SEQUENCE [LARGE SCALE GENOMIC DNA]</scope>
</reference>
<dbReference type="GO" id="GO:0005783">
    <property type="term" value="C:endoplasmic reticulum"/>
    <property type="evidence" value="ECO:0007669"/>
    <property type="project" value="TreeGrafter"/>
</dbReference>
<evidence type="ECO:0000256" key="4">
    <source>
        <dbReference type="SAM" id="SignalP"/>
    </source>
</evidence>
<feature type="signal peptide" evidence="4">
    <location>
        <begin position="1"/>
        <end position="26"/>
    </location>
</feature>
<dbReference type="EMBL" id="CAMXCT020002057">
    <property type="protein sequence ID" value="CAL1148670.1"/>
    <property type="molecule type" value="Genomic_DNA"/>
</dbReference>
<sequence>MLLYVEAKIVLLRLHLQSILLQITGCAEIERIVHVRPPGRTSPMVIWRQAGEEIHTFLFRLLGAPSSLAAPPPWALRDAPSAGAWKGSLTSRAVPVAKTEVSVVQEPRTALSPLSTRSPIRTARKMSPKSVTMSQEALRQAPLPVPASALSMTLPGDGREAQVAHVRESLLKHIHSVQQEIARLQDERQKMPSASKVPPEMTQEEAACRLQHWWRSRRRAKKEGPSQRTRLRPRHFAAARIQRWFRLYRWRRRFVDISVRQIGWLGSLAWLQEQNLLYGTELADKEDVRWWSEQRAAAPLDREVDPWGALKLREHLDKMWYGHTNENSAKEEELLLLHHHQKLIYQEQQKQKKKLPQPPRPPARPPHRPQPKPQLLKKQPTWHVASAQSLHAPAGVPVPVELLSKSRAGVECPPAVKITQRGLSGTLPKNCKSSSLSPRYELKVGKQSPQSVRNYPPRVPTTLGASAALPATRPKSPLTRPGASWAPTMIQSASRTSILAGAVTADAKPKATFMPVSRSAAAIAVDPSSLESSHDRKVLKAYKVFEDPRITVIPNFLSDSEMQHLLDLAAAYWVPSTVGSGVYKTNDESKDLQNKQSKTRTSYSCMLRQGKIIKEDEVWPDRDGPNDRAKVVDQVTVIVDLGDRLARLAGLEVKYLERLNMVRYAPGQLFNRHHDGRFRPKTGTCRHVFELVKALRMDFDFRRIV</sequence>
<evidence type="ECO:0000256" key="1">
    <source>
        <dbReference type="ARBA" id="ARBA00022723"/>
    </source>
</evidence>
<dbReference type="Proteomes" id="UP001152797">
    <property type="component" value="Unassembled WGS sequence"/>
</dbReference>
<evidence type="ECO:0000313" key="8">
    <source>
        <dbReference type="Proteomes" id="UP001152797"/>
    </source>
</evidence>
<dbReference type="GO" id="GO:0046872">
    <property type="term" value="F:metal ion binding"/>
    <property type="evidence" value="ECO:0007669"/>
    <property type="project" value="UniProtKB-KW"/>
</dbReference>
<proteinExistence type="predicted"/>
<keyword evidence="4" id="KW-0732">Signal</keyword>
<dbReference type="InterPro" id="IPR045054">
    <property type="entry name" value="P4HA-like"/>
</dbReference>
<dbReference type="PANTHER" id="PTHR10869">
    <property type="entry name" value="PROLYL 4-HYDROXYLASE ALPHA SUBUNIT"/>
    <property type="match status" value="1"/>
</dbReference>
<feature type="region of interest" description="Disordered" evidence="3">
    <location>
        <begin position="347"/>
        <end position="380"/>
    </location>
</feature>
<feature type="region of interest" description="Disordered" evidence="3">
    <location>
        <begin position="443"/>
        <end position="484"/>
    </location>
</feature>
<dbReference type="EMBL" id="CAMXCT010002057">
    <property type="protein sequence ID" value="CAI3995295.1"/>
    <property type="molecule type" value="Genomic_DNA"/>
</dbReference>
<evidence type="ECO:0000256" key="2">
    <source>
        <dbReference type="ARBA" id="ARBA00023004"/>
    </source>
</evidence>
<dbReference type="Gene3D" id="2.60.120.620">
    <property type="entry name" value="q2cbj1_9rhob like domain"/>
    <property type="match status" value="1"/>
</dbReference>
<dbReference type="GO" id="GO:0004656">
    <property type="term" value="F:procollagen-proline 4-dioxygenase activity"/>
    <property type="evidence" value="ECO:0007669"/>
    <property type="project" value="TreeGrafter"/>
</dbReference>
<dbReference type="EMBL" id="CAMXCT030002057">
    <property type="protein sequence ID" value="CAL4782607.1"/>
    <property type="molecule type" value="Genomic_DNA"/>
</dbReference>
<dbReference type="PANTHER" id="PTHR10869:SF246">
    <property type="entry name" value="TRANSMEMBRANE PROLYL 4-HYDROXYLASE"/>
    <property type="match status" value="1"/>
</dbReference>
<gene>
    <name evidence="5" type="ORF">C1SCF055_LOCUS21876</name>
</gene>
<protein>
    <submittedName>
        <fullName evidence="7">E3 ubiquitin-protein ligase HERC1</fullName>
    </submittedName>
</protein>
<accession>A0A9P1CPF8</accession>
<dbReference type="AlphaFoldDB" id="A0A9P1CPF8"/>
<keyword evidence="8" id="KW-1185">Reference proteome</keyword>
<evidence type="ECO:0000256" key="3">
    <source>
        <dbReference type="SAM" id="MobiDB-lite"/>
    </source>
</evidence>
<evidence type="ECO:0000313" key="5">
    <source>
        <dbReference type="EMBL" id="CAI3995295.1"/>
    </source>
</evidence>
<keyword evidence="2" id="KW-0408">Iron</keyword>
<evidence type="ECO:0000313" key="6">
    <source>
        <dbReference type="EMBL" id="CAL1148670.1"/>
    </source>
</evidence>
<feature type="chain" id="PRO_5043270619" evidence="4">
    <location>
        <begin position="27"/>
        <end position="705"/>
    </location>
</feature>
<name>A0A9P1CPF8_9DINO</name>